<protein>
    <submittedName>
        <fullName evidence="6">Putative siderophore transport system ATP-binding protein YusV</fullName>
    </submittedName>
</protein>
<evidence type="ECO:0000256" key="2">
    <source>
        <dbReference type="ARBA" id="ARBA00022741"/>
    </source>
</evidence>
<proteinExistence type="predicted"/>
<evidence type="ECO:0000259" key="5">
    <source>
        <dbReference type="PROSITE" id="PS50893"/>
    </source>
</evidence>
<keyword evidence="1" id="KW-0813">Transport</keyword>
<dbReference type="GO" id="GO:0005524">
    <property type="term" value="F:ATP binding"/>
    <property type="evidence" value="ECO:0007669"/>
    <property type="project" value="UniProtKB-KW"/>
</dbReference>
<dbReference type="InterPro" id="IPR003593">
    <property type="entry name" value="AAA+_ATPase"/>
</dbReference>
<reference evidence="6 7" key="1">
    <citation type="journal article" date="2018" name="Environ. Microbiol.">
        <title>Novel energy conservation strategies and behaviour of Pelotomaculum schinkii driving syntrophic propionate catabolism.</title>
        <authorList>
            <person name="Hidalgo-Ahumada C.A.P."/>
            <person name="Nobu M.K."/>
            <person name="Narihiro T."/>
            <person name="Tamaki H."/>
            <person name="Liu W.T."/>
            <person name="Kamagata Y."/>
            <person name="Stams A.J.M."/>
            <person name="Imachi H."/>
            <person name="Sousa D.Z."/>
        </authorList>
    </citation>
    <scope>NUCLEOTIDE SEQUENCE [LARGE SCALE GENOMIC DNA]</scope>
    <source>
        <strain evidence="6 7">HH</strain>
    </source>
</reference>
<keyword evidence="3 6" id="KW-0067">ATP-binding</keyword>
<name>A0A4Y7RBB6_9FIRM</name>
<evidence type="ECO:0000256" key="3">
    <source>
        <dbReference type="ARBA" id="ARBA00022840"/>
    </source>
</evidence>
<evidence type="ECO:0000256" key="1">
    <source>
        <dbReference type="ARBA" id="ARBA00022448"/>
    </source>
</evidence>
<comment type="caution">
    <text evidence="6">The sequence shown here is derived from an EMBL/GenBank/DDBJ whole genome shotgun (WGS) entry which is preliminary data.</text>
</comment>
<dbReference type="PROSITE" id="PS00211">
    <property type="entry name" value="ABC_TRANSPORTER_1"/>
    <property type="match status" value="1"/>
</dbReference>
<dbReference type="Gene3D" id="3.40.50.300">
    <property type="entry name" value="P-loop containing nucleotide triphosphate hydrolases"/>
    <property type="match status" value="1"/>
</dbReference>
<feature type="domain" description="ABC transporter" evidence="5">
    <location>
        <begin position="5"/>
        <end position="241"/>
    </location>
</feature>
<dbReference type="Pfam" id="PF00005">
    <property type="entry name" value="ABC_tran"/>
    <property type="match status" value="1"/>
</dbReference>
<gene>
    <name evidence="6" type="primary">yusV</name>
    <name evidence="6" type="ORF">Psch_03042</name>
</gene>
<dbReference type="SUPFAM" id="SSF52540">
    <property type="entry name" value="P-loop containing nucleoside triphosphate hydrolases"/>
    <property type="match status" value="1"/>
</dbReference>
<dbReference type="InterPro" id="IPR027417">
    <property type="entry name" value="P-loop_NTPase"/>
</dbReference>
<dbReference type="PANTHER" id="PTHR42794:SF1">
    <property type="entry name" value="HEMIN IMPORT ATP-BINDING PROTEIN HMUV"/>
    <property type="match status" value="1"/>
</dbReference>
<accession>A0A4Y7RBB6</accession>
<dbReference type="InterPro" id="IPR017871">
    <property type="entry name" value="ABC_transporter-like_CS"/>
</dbReference>
<dbReference type="GO" id="GO:0016887">
    <property type="term" value="F:ATP hydrolysis activity"/>
    <property type="evidence" value="ECO:0007669"/>
    <property type="project" value="InterPro"/>
</dbReference>
<organism evidence="6 7">
    <name type="scientific">Pelotomaculum schinkii</name>
    <dbReference type="NCBI Taxonomy" id="78350"/>
    <lineage>
        <taxon>Bacteria</taxon>
        <taxon>Bacillati</taxon>
        <taxon>Bacillota</taxon>
        <taxon>Clostridia</taxon>
        <taxon>Eubacteriales</taxon>
        <taxon>Desulfotomaculaceae</taxon>
        <taxon>Pelotomaculum</taxon>
    </lineage>
</organism>
<evidence type="ECO:0000313" key="7">
    <source>
        <dbReference type="Proteomes" id="UP000298324"/>
    </source>
</evidence>
<dbReference type="PROSITE" id="PS50893">
    <property type="entry name" value="ABC_TRANSPORTER_2"/>
    <property type="match status" value="1"/>
</dbReference>
<dbReference type="FunFam" id="3.40.50.300:FF:000134">
    <property type="entry name" value="Iron-enterobactin ABC transporter ATP-binding protein"/>
    <property type="match status" value="1"/>
</dbReference>
<dbReference type="NCBIfam" id="NF010068">
    <property type="entry name" value="PRK13548.1"/>
    <property type="match status" value="1"/>
</dbReference>
<dbReference type="EMBL" id="QFGA01000002">
    <property type="protein sequence ID" value="TEB06000.1"/>
    <property type="molecule type" value="Genomic_DNA"/>
</dbReference>
<keyword evidence="7" id="KW-1185">Reference proteome</keyword>
<dbReference type="RefSeq" id="WP_134219572.1">
    <property type="nucleotide sequence ID" value="NZ_QFGA01000002.1"/>
</dbReference>
<sequence>MAVTLRIIDLACSYGATRVLDGLTFSFARGSFTGIIGPNGSGKSTLLRSISRVLKPTGGAVLLDDRDLYELHAREVAKKMAVVPQETAVNFSFTVEEIIMMGRSPHLGRFQGESEKDFALVNRVMELTNTRHLARRPITAISGGERQRVIVAKALAQEPEIILLDEPTSHLDINHQVEILNLLKRLNREEHATVVVVFHDLNLAGQYCDSLLLMQKGRIYIMGKPEKVLTVDHIKEVYGTSVIIRKHPVTGRPAVMLLARGLQGAAAEGKRVHVVCGGGAGASLLEQLANCGYDVTAGVLNTGDIDWETARSLELKTVEEAPFSSITERSHKENLELIKNADVCVMASIPFGRGNIKNLEAVILALDWGKPVLLMEEQKIEERDYTGGQAVLLYNELKNKGAVVNQDATAILETLSLLK</sequence>
<dbReference type="Proteomes" id="UP000298324">
    <property type="component" value="Unassembled WGS sequence"/>
</dbReference>
<evidence type="ECO:0000256" key="4">
    <source>
        <dbReference type="ARBA" id="ARBA00022967"/>
    </source>
</evidence>
<dbReference type="PANTHER" id="PTHR42794">
    <property type="entry name" value="HEMIN IMPORT ATP-BINDING PROTEIN HMUV"/>
    <property type="match status" value="1"/>
</dbReference>
<dbReference type="SMART" id="SM00382">
    <property type="entry name" value="AAA"/>
    <property type="match status" value="1"/>
</dbReference>
<evidence type="ECO:0000313" key="6">
    <source>
        <dbReference type="EMBL" id="TEB06000.1"/>
    </source>
</evidence>
<dbReference type="CDD" id="cd03214">
    <property type="entry name" value="ABC_Iron-Siderophores_B12_Hemin"/>
    <property type="match status" value="1"/>
</dbReference>
<dbReference type="InterPro" id="IPR003439">
    <property type="entry name" value="ABC_transporter-like_ATP-bd"/>
</dbReference>
<dbReference type="AlphaFoldDB" id="A0A4Y7RBB6"/>
<keyword evidence="4" id="KW-1278">Translocase</keyword>
<keyword evidence="2" id="KW-0547">Nucleotide-binding</keyword>